<dbReference type="Pfam" id="PF00561">
    <property type="entry name" value="Abhydrolase_1"/>
    <property type="match status" value="1"/>
</dbReference>
<feature type="signal peptide" evidence="3">
    <location>
        <begin position="1"/>
        <end position="24"/>
    </location>
</feature>
<accession>A0A834NVV8</accession>
<dbReference type="PANTHER" id="PTHR10794:SF45">
    <property type="entry name" value="MONOACYLGLYCEROL LIPASE ABHD2"/>
    <property type="match status" value="1"/>
</dbReference>
<dbReference type="InterPro" id="IPR029058">
    <property type="entry name" value="AB_hydrolase_fold"/>
</dbReference>
<gene>
    <name evidence="5" type="ORF">HZH68_001644</name>
</gene>
<dbReference type="GO" id="GO:0008126">
    <property type="term" value="F:acetylesterase activity"/>
    <property type="evidence" value="ECO:0007669"/>
    <property type="project" value="TreeGrafter"/>
</dbReference>
<sequence length="406" mass="45829">MSTALLAVFAVILCILFRLLNVNSAPQKPLLICQDPNFLSTLLKIAPVITEPYKPTRLWGFSGHVQTVVHSIIGRVRCPWPIGERVYIGLSDDTTLTYDLYQPLTNGHEEFYYSADDITIAICPGIGNTSESVYIRTFVHLVQCHGYRCAVLNHVGALSSVKVTAPRIFTYGHTDDYHMMLQNLIEQHPNTRIVCIGFSLGGNLVTKYLGERGLNKLSNIIGGISICQGYNALEGTKFLLNWQNFRRFYLYVMTESVKNIILKHKHVLLSEEVKQRYSLNERDIISAATLPELDEAYTRRVHQFRSVQEMYKWSSSINYLDNIYTPMVFINSVDDPIVPDSLLKPIKEYAATHPNTLYVELSHGGHLGFYEGGLLYPNPITWLDRTLVSLVGSLTLAHADKALKTS</sequence>
<evidence type="ECO:0000256" key="3">
    <source>
        <dbReference type="SAM" id="SignalP"/>
    </source>
</evidence>
<feature type="chain" id="PRO_5033003573" description="AB hydrolase-1 domain-containing protein" evidence="3">
    <location>
        <begin position="25"/>
        <end position="406"/>
    </location>
</feature>
<dbReference type="GO" id="GO:0051793">
    <property type="term" value="P:medium-chain fatty acid catabolic process"/>
    <property type="evidence" value="ECO:0007669"/>
    <property type="project" value="TreeGrafter"/>
</dbReference>
<dbReference type="FunFam" id="3.40.50.1820:FF:000208">
    <property type="entry name" value="Adenosine deaminase CECR1-A"/>
    <property type="match status" value="1"/>
</dbReference>
<dbReference type="Proteomes" id="UP000617340">
    <property type="component" value="Unassembled WGS sequence"/>
</dbReference>
<dbReference type="SUPFAM" id="SSF53474">
    <property type="entry name" value="alpha/beta-Hydrolases"/>
    <property type="match status" value="1"/>
</dbReference>
<keyword evidence="3" id="KW-0732">Signal</keyword>
<evidence type="ECO:0000313" key="6">
    <source>
        <dbReference type="Proteomes" id="UP000617340"/>
    </source>
</evidence>
<dbReference type="GO" id="GO:0051792">
    <property type="term" value="P:medium-chain fatty acid biosynthetic process"/>
    <property type="evidence" value="ECO:0007669"/>
    <property type="project" value="TreeGrafter"/>
</dbReference>
<name>A0A834NVV8_VESGE</name>
<feature type="active site" description="Charge relay system" evidence="2">
    <location>
        <position position="366"/>
    </location>
</feature>
<organism evidence="5 6">
    <name type="scientific">Vespula germanica</name>
    <name type="common">German yellow jacket</name>
    <name type="synonym">Paravespula germanica</name>
    <dbReference type="NCBI Taxonomy" id="30212"/>
    <lineage>
        <taxon>Eukaryota</taxon>
        <taxon>Metazoa</taxon>
        <taxon>Ecdysozoa</taxon>
        <taxon>Arthropoda</taxon>
        <taxon>Hexapoda</taxon>
        <taxon>Insecta</taxon>
        <taxon>Pterygota</taxon>
        <taxon>Neoptera</taxon>
        <taxon>Endopterygota</taxon>
        <taxon>Hymenoptera</taxon>
        <taxon>Apocrita</taxon>
        <taxon>Aculeata</taxon>
        <taxon>Vespoidea</taxon>
        <taxon>Vespidae</taxon>
        <taxon>Vespinae</taxon>
        <taxon>Vespula</taxon>
    </lineage>
</organism>
<dbReference type="Gene3D" id="3.40.50.1820">
    <property type="entry name" value="alpha/beta hydrolase"/>
    <property type="match status" value="1"/>
</dbReference>
<evidence type="ECO:0000256" key="2">
    <source>
        <dbReference type="PIRSR" id="PIRSR005211-1"/>
    </source>
</evidence>
<evidence type="ECO:0000256" key="1">
    <source>
        <dbReference type="ARBA" id="ARBA00010884"/>
    </source>
</evidence>
<comment type="caution">
    <text evidence="5">The sequence shown here is derived from an EMBL/GenBank/DDBJ whole genome shotgun (WGS) entry which is preliminary data.</text>
</comment>
<feature type="domain" description="AB hydrolase-1" evidence="4">
    <location>
        <begin position="120"/>
        <end position="372"/>
    </location>
</feature>
<evidence type="ECO:0000259" key="4">
    <source>
        <dbReference type="Pfam" id="PF00561"/>
    </source>
</evidence>
<dbReference type="InterPro" id="IPR012020">
    <property type="entry name" value="ABHD4"/>
</dbReference>
<dbReference type="InterPro" id="IPR000073">
    <property type="entry name" value="AB_hydrolase_1"/>
</dbReference>
<feature type="active site" description="Charge relay system" evidence="2">
    <location>
        <position position="335"/>
    </location>
</feature>
<dbReference type="PIRSF" id="PIRSF005211">
    <property type="entry name" value="Ab_hydro_YheT"/>
    <property type="match status" value="1"/>
</dbReference>
<dbReference type="GO" id="GO:0097524">
    <property type="term" value="C:sperm plasma membrane"/>
    <property type="evidence" value="ECO:0007669"/>
    <property type="project" value="TreeGrafter"/>
</dbReference>
<dbReference type="InterPro" id="IPR050960">
    <property type="entry name" value="AB_hydrolase_4_sf"/>
</dbReference>
<dbReference type="GO" id="GO:0043401">
    <property type="term" value="P:steroid hormone receptor signaling pathway"/>
    <property type="evidence" value="ECO:0007669"/>
    <property type="project" value="TreeGrafter"/>
</dbReference>
<proteinExistence type="inferred from homology"/>
<comment type="similarity">
    <text evidence="1">Belongs to the AB hydrolase superfamily. AB hydrolase 4 family.</text>
</comment>
<dbReference type="GO" id="GO:0047372">
    <property type="term" value="F:monoacylglycerol lipase activity"/>
    <property type="evidence" value="ECO:0007669"/>
    <property type="project" value="TreeGrafter"/>
</dbReference>
<reference evidence="5" key="1">
    <citation type="journal article" date="2020" name="G3 (Bethesda)">
        <title>High-Quality Assemblies for Three Invasive Social Wasps from the &lt;i&gt;Vespula&lt;/i&gt; Genus.</title>
        <authorList>
            <person name="Harrop T.W.R."/>
            <person name="Guhlin J."/>
            <person name="McLaughlin G.M."/>
            <person name="Permina E."/>
            <person name="Stockwell P."/>
            <person name="Gilligan J."/>
            <person name="Le Lec M.F."/>
            <person name="Gruber M.A.M."/>
            <person name="Quinn O."/>
            <person name="Lovegrove M."/>
            <person name="Duncan E.J."/>
            <person name="Remnant E.J."/>
            <person name="Van Eeckhoven J."/>
            <person name="Graham B."/>
            <person name="Knapp R.A."/>
            <person name="Langford K.W."/>
            <person name="Kronenberg Z."/>
            <person name="Press M.O."/>
            <person name="Eacker S.M."/>
            <person name="Wilson-Rankin E.E."/>
            <person name="Purcell J."/>
            <person name="Lester P.J."/>
            <person name="Dearden P.K."/>
        </authorList>
    </citation>
    <scope>NUCLEOTIDE SEQUENCE</scope>
    <source>
        <strain evidence="5">Linc-1</strain>
    </source>
</reference>
<dbReference type="EMBL" id="JACSDZ010000001">
    <property type="protein sequence ID" value="KAF7418991.1"/>
    <property type="molecule type" value="Genomic_DNA"/>
</dbReference>
<dbReference type="AlphaFoldDB" id="A0A834NVV8"/>
<evidence type="ECO:0000313" key="5">
    <source>
        <dbReference type="EMBL" id="KAF7418991.1"/>
    </source>
</evidence>
<feature type="active site" description="Charge relay system" evidence="2">
    <location>
        <position position="199"/>
    </location>
</feature>
<dbReference type="GO" id="GO:0048240">
    <property type="term" value="P:sperm capacitation"/>
    <property type="evidence" value="ECO:0007669"/>
    <property type="project" value="TreeGrafter"/>
</dbReference>
<dbReference type="PANTHER" id="PTHR10794">
    <property type="entry name" value="ABHYDROLASE DOMAIN-CONTAINING PROTEIN"/>
    <property type="match status" value="1"/>
</dbReference>
<dbReference type="GO" id="GO:0046464">
    <property type="term" value="P:acylglycerol catabolic process"/>
    <property type="evidence" value="ECO:0007669"/>
    <property type="project" value="TreeGrafter"/>
</dbReference>
<protein>
    <recommendedName>
        <fullName evidence="4">AB hydrolase-1 domain-containing protein</fullName>
    </recommendedName>
</protein>
<dbReference type="GO" id="GO:0036126">
    <property type="term" value="C:sperm flagellum"/>
    <property type="evidence" value="ECO:0007669"/>
    <property type="project" value="TreeGrafter"/>
</dbReference>
<keyword evidence="6" id="KW-1185">Reference proteome</keyword>